<dbReference type="Gene3D" id="3.40.30.10">
    <property type="entry name" value="Glutaredoxin"/>
    <property type="match status" value="1"/>
</dbReference>
<dbReference type="EMBL" id="BLAY01000090">
    <property type="protein sequence ID" value="GET40406.1"/>
    <property type="molecule type" value="Genomic_DNA"/>
</dbReference>
<accession>A0AAV3XI52</accession>
<reference evidence="9" key="1">
    <citation type="submission" date="2019-10" db="EMBL/GenBank/DDBJ databases">
        <title>Draft genome sequece of Microseira wollei NIES-4236.</title>
        <authorList>
            <person name="Yamaguchi H."/>
            <person name="Suzuki S."/>
            <person name="Kawachi M."/>
        </authorList>
    </citation>
    <scope>NUCLEOTIDE SEQUENCE</scope>
    <source>
        <strain evidence="9">NIES-4236</strain>
    </source>
</reference>
<dbReference type="Proteomes" id="UP001050975">
    <property type="component" value="Unassembled WGS sequence"/>
</dbReference>
<dbReference type="RefSeq" id="WP_226586242.1">
    <property type="nucleotide sequence ID" value="NZ_BLAY01000090.1"/>
</dbReference>
<feature type="domain" description="Thioredoxin" evidence="8">
    <location>
        <begin position="1"/>
        <end position="103"/>
    </location>
</feature>
<evidence type="ECO:0000313" key="10">
    <source>
        <dbReference type="Proteomes" id="UP001050975"/>
    </source>
</evidence>
<evidence type="ECO:0000256" key="2">
    <source>
        <dbReference type="ARBA" id="ARBA00022448"/>
    </source>
</evidence>
<evidence type="ECO:0000313" key="9">
    <source>
        <dbReference type="EMBL" id="GET40406.1"/>
    </source>
</evidence>
<dbReference type="InterPro" id="IPR036249">
    <property type="entry name" value="Thioredoxin-like_sf"/>
</dbReference>
<dbReference type="PANTHER" id="PTHR45663">
    <property type="entry name" value="GEO12009P1"/>
    <property type="match status" value="1"/>
</dbReference>
<organism evidence="9 10">
    <name type="scientific">Microseira wollei NIES-4236</name>
    <dbReference type="NCBI Taxonomy" id="2530354"/>
    <lineage>
        <taxon>Bacteria</taxon>
        <taxon>Bacillati</taxon>
        <taxon>Cyanobacteriota</taxon>
        <taxon>Cyanophyceae</taxon>
        <taxon>Oscillatoriophycideae</taxon>
        <taxon>Aerosakkonematales</taxon>
        <taxon>Aerosakkonemataceae</taxon>
        <taxon>Microseira</taxon>
    </lineage>
</organism>
<evidence type="ECO:0000256" key="7">
    <source>
        <dbReference type="PIRSR" id="PIRSR000077-4"/>
    </source>
</evidence>
<comment type="similarity">
    <text evidence="1 6">Belongs to the thioredoxin family.</text>
</comment>
<proteinExistence type="inferred from homology"/>
<keyword evidence="5 7" id="KW-0676">Redox-active center</keyword>
<protein>
    <recommendedName>
        <fullName evidence="6">Thioredoxin</fullName>
    </recommendedName>
</protein>
<evidence type="ECO:0000256" key="4">
    <source>
        <dbReference type="ARBA" id="ARBA00023157"/>
    </source>
</evidence>
<keyword evidence="10" id="KW-1185">Reference proteome</keyword>
<dbReference type="PANTHER" id="PTHR45663:SF11">
    <property type="entry name" value="GEO12009P1"/>
    <property type="match status" value="1"/>
</dbReference>
<evidence type="ECO:0000256" key="6">
    <source>
        <dbReference type="PIRNR" id="PIRNR000077"/>
    </source>
</evidence>
<name>A0AAV3XI52_9CYAN</name>
<dbReference type="SUPFAM" id="SSF52833">
    <property type="entry name" value="Thioredoxin-like"/>
    <property type="match status" value="1"/>
</dbReference>
<evidence type="ECO:0000256" key="1">
    <source>
        <dbReference type="ARBA" id="ARBA00008987"/>
    </source>
</evidence>
<keyword evidence="4 7" id="KW-1015">Disulfide bond</keyword>
<evidence type="ECO:0000259" key="8">
    <source>
        <dbReference type="PROSITE" id="PS51352"/>
    </source>
</evidence>
<feature type="disulfide bond" description="Redox-active" evidence="7">
    <location>
        <begin position="28"/>
        <end position="31"/>
    </location>
</feature>
<dbReference type="PIRSF" id="PIRSF000077">
    <property type="entry name" value="Thioredoxin"/>
    <property type="match status" value="1"/>
</dbReference>
<dbReference type="PROSITE" id="PS51352">
    <property type="entry name" value="THIOREDOXIN_2"/>
    <property type="match status" value="1"/>
</dbReference>
<keyword evidence="3" id="KW-0249">Electron transport</keyword>
<comment type="caution">
    <text evidence="9">The sequence shown here is derived from an EMBL/GenBank/DDBJ whole genome shotgun (WGS) entry which is preliminary data.</text>
</comment>
<dbReference type="Pfam" id="PF00085">
    <property type="entry name" value="Thioredoxin"/>
    <property type="match status" value="1"/>
</dbReference>
<dbReference type="InterPro" id="IPR013766">
    <property type="entry name" value="Thioredoxin_domain"/>
</dbReference>
<keyword evidence="2" id="KW-0813">Transport</keyword>
<evidence type="ECO:0000256" key="5">
    <source>
        <dbReference type="ARBA" id="ARBA00023284"/>
    </source>
</evidence>
<dbReference type="GO" id="GO:0015035">
    <property type="term" value="F:protein-disulfide reductase activity"/>
    <property type="evidence" value="ECO:0007669"/>
    <property type="project" value="InterPro"/>
</dbReference>
<gene>
    <name evidence="9" type="ORF">MiSe_52150</name>
</gene>
<evidence type="ECO:0000256" key="3">
    <source>
        <dbReference type="ARBA" id="ARBA00022982"/>
    </source>
</evidence>
<dbReference type="AlphaFoldDB" id="A0AAV3XI52"/>
<dbReference type="InterPro" id="IPR005746">
    <property type="entry name" value="Thioredoxin"/>
</dbReference>
<sequence length="103" mass="11527">MAQSISLHQTLDIGEEKSILVKFVAPHCSGCVTIKPLLEQLTREQSEVLHLVEIDITEEPELAMELDVRSVPTVALFKQEQELGRLVGLQPKKHYANLVQQAV</sequence>
<dbReference type="GO" id="GO:0005737">
    <property type="term" value="C:cytoplasm"/>
    <property type="evidence" value="ECO:0007669"/>
    <property type="project" value="TreeGrafter"/>
</dbReference>
<dbReference type="CDD" id="cd02947">
    <property type="entry name" value="TRX_family"/>
    <property type="match status" value="1"/>
</dbReference>